<comment type="caution">
    <text evidence="1">The sequence shown here is derived from an EMBL/GenBank/DDBJ whole genome shotgun (WGS) entry which is preliminary data.</text>
</comment>
<reference evidence="1" key="1">
    <citation type="submission" date="2021-03" db="EMBL/GenBank/DDBJ databases">
        <title>Evolutionary priming and transition to the ectomycorrhizal habit in an iconic lineage of mushroom-forming fungi: is preadaptation a requirement?</title>
        <authorList>
            <consortium name="DOE Joint Genome Institute"/>
            <person name="Looney B.P."/>
            <person name="Miyauchi S."/>
            <person name="Morin E."/>
            <person name="Drula E."/>
            <person name="Courty P.E."/>
            <person name="Chicoki N."/>
            <person name="Fauchery L."/>
            <person name="Kohler A."/>
            <person name="Kuo A."/>
            <person name="LaButti K."/>
            <person name="Pangilinan J."/>
            <person name="Lipzen A."/>
            <person name="Riley R."/>
            <person name="Andreopoulos W."/>
            <person name="He G."/>
            <person name="Johnson J."/>
            <person name="Barry K.W."/>
            <person name="Grigoriev I.V."/>
            <person name="Nagy L."/>
            <person name="Hibbett D."/>
            <person name="Henrissat B."/>
            <person name="Matheny P.B."/>
            <person name="Labbe J."/>
            <person name="Martin A.F."/>
        </authorList>
    </citation>
    <scope>NUCLEOTIDE SEQUENCE</scope>
    <source>
        <strain evidence="1">BPL698</strain>
    </source>
</reference>
<keyword evidence="2" id="KW-1185">Reference proteome</keyword>
<evidence type="ECO:0000313" key="2">
    <source>
        <dbReference type="Proteomes" id="UP001207468"/>
    </source>
</evidence>
<evidence type="ECO:0000313" key="1">
    <source>
        <dbReference type="EMBL" id="KAI9507304.1"/>
    </source>
</evidence>
<gene>
    <name evidence="1" type="ORF">F5148DRAFT_981590</name>
</gene>
<protein>
    <submittedName>
        <fullName evidence="1">Uncharacterized protein</fullName>
    </submittedName>
</protein>
<sequence length="735" mass="80364">MRTPSSAPDLPIEPLDHDSVAVSANTTPIENFSNTETHKHGSTLLAETPQVRGPSWLTLTPWSWYDQSITTPAPGTAQPEKFGANRVEAEPERPMTTEVGPELVLEVSVEQGPAHVEHTNPIQSSMKTNISGWASFFSSRSLLVKRIADAEHREEDTMEVMDVDEGDDEHGSTSALVSTEVRAGKDRIAREMRVSKLVSTPPRSSSPSPKPKAKPDDLKETKRTSVSPAPSKGSGRASPRVPPPPNLVLPTWDDTFLTPPRSTGPRAQTDSALAKTMRFVSDLLFTKNDGASTGKGKARSRGDENFADFGGHLPRIWDVLDGQVDGDVLRGCKRVVVIGIHGWFPGAVMRTVLGEPTGTSNKFVSMMCQALDVFQERHGLRIEKVTQIPLEGEGTISKRVEKLYDNLTANREWMSDLHAADAILVATHSQGSIVSTHLLDRLIHEKHIKTSRTLDLLASASAALAPGGTVPATPSGQRVCCLALCGIHLGPLRYLSSSSLLQPYLQYFESAAAKELFEFQSTSSEVSKVYVRALRNVVDHGVKMVYIASLNDQVVPLYSGLFTAASHPLILRALYVDGDAYHSSDFLSNLLVLLLRVMNVGLSDSGLLTHLSEATAGSLNGIGHSKAYEELGTYSLAVNYLFMTNHGSREPPELVVQAFDANTELNDYEIPWALRDLIANEEVRHFFANDFADLRNTFPDWHPKTAILRDIKRKLQPIQRLGTTKPPTGSSLSKL</sequence>
<accession>A0ACC0U6J5</accession>
<organism evidence="1 2">
    <name type="scientific">Russula earlei</name>
    <dbReference type="NCBI Taxonomy" id="71964"/>
    <lineage>
        <taxon>Eukaryota</taxon>
        <taxon>Fungi</taxon>
        <taxon>Dikarya</taxon>
        <taxon>Basidiomycota</taxon>
        <taxon>Agaricomycotina</taxon>
        <taxon>Agaricomycetes</taxon>
        <taxon>Russulales</taxon>
        <taxon>Russulaceae</taxon>
        <taxon>Russula</taxon>
    </lineage>
</organism>
<dbReference type="EMBL" id="JAGFNK010000131">
    <property type="protein sequence ID" value="KAI9507304.1"/>
    <property type="molecule type" value="Genomic_DNA"/>
</dbReference>
<proteinExistence type="predicted"/>
<name>A0ACC0U6J5_9AGAM</name>
<dbReference type="Proteomes" id="UP001207468">
    <property type="component" value="Unassembled WGS sequence"/>
</dbReference>